<organism evidence="10 11">
    <name type="scientific">Clostridium aminobutyricum</name>
    <dbReference type="NCBI Taxonomy" id="33953"/>
    <lineage>
        <taxon>Bacteria</taxon>
        <taxon>Bacillati</taxon>
        <taxon>Bacillota</taxon>
        <taxon>Clostridia</taxon>
        <taxon>Eubacteriales</taxon>
        <taxon>Clostridiaceae</taxon>
        <taxon>Clostridium</taxon>
    </lineage>
</organism>
<name>A0A939D7N4_CLOAM</name>
<feature type="transmembrane region" description="Helical" evidence="8">
    <location>
        <begin position="234"/>
        <end position="255"/>
    </location>
</feature>
<gene>
    <name evidence="10" type="ORF">JYB65_04485</name>
</gene>
<dbReference type="InterPro" id="IPR000515">
    <property type="entry name" value="MetI-like"/>
</dbReference>
<evidence type="ECO:0000256" key="7">
    <source>
        <dbReference type="ARBA" id="ARBA00023136"/>
    </source>
</evidence>
<evidence type="ECO:0000313" key="11">
    <source>
        <dbReference type="Proteomes" id="UP000664545"/>
    </source>
</evidence>
<protein>
    <submittedName>
        <fullName evidence="10">ABC transporter permease</fullName>
    </submittedName>
</protein>
<feature type="transmembrane region" description="Helical" evidence="8">
    <location>
        <begin position="174"/>
        <end position="199"/>
    </location>
</feature>
<evidence type="ECO:0000256" key="6">
    <source>
        <dbReference type="ARBA" id="ARBA00022989"/>
    </source>
</evidence>
<evidence type="ECO:0000256" key="1">
    <source>
        <dbReference type="ARBA" id="ARBA00004651"/>
    </source>
</evidence>
<dbReference type="PROSITE" id="PS50928">
    <property type="entry name" value="ABC_TM1"/>
    <property type="match status" value="1"/>
</dbReference>
<evidence type="ECO:0000256" key="2">
    <source>
        <dbReference type="ARBA" id="ARBA00007069"/>
    </source>
</evidence>
<accession>A0A939D7N4</accession>
<keyword evidence="11" id="KW-1185">Reference proteome</keyword>
<dbReference type="EMBL" id="JAFJZZ010000001">
    <property type="protein sequence ID" value="MBN7772611.1"/>
    <property type="molecule type" value="Genomic_DNA"/>
</dbReference>
<evidence type="ECO:0000256" key="5">
    <source>
        <dbReference type="ARBA" id="ARBA00022692"/>
    </source>
</evidence>
<keyword evidence="3 8" id="KW-0813">Transport</keyword>
<dbReference type="GO" id="GO:0055085">
    <property type="term" value="P:transmembrane transport"/>
    <property type="evidence" value="ECO:0007669"/>
    <property type="project" value="InterPro"/>
</dbReference>
<dbReference type="PANTHER" id="PTHR43848:SF2">
    <property type="entry name" value="PUTRESCINE TRANSPORT SYSTEM PERMEASE PROTEIN POTI"/>
    <property type="match status" value="1"/>
</dbReference>
<evidence type="ECO:0000259" key="9">
    <source>
        <dbReference type="PROSITE" id="PS50928"/>
    </source>
</evidence>
<feature type="domain" description="ABC transmembrane type-1" evidence="9">
    <location>
        <begin position="60"/>
        <end position="253"/>
    </location>
</feature>
<evidence type="ECO:0000256" key="3">
    <source>
        <dbReference type="ARBA" id="ARBA00022448"/>
    </source>
</evidence>
<dbReference type="PANTHER" id="PTHR43848">
    <property type="entry name" value="PUTRESCINE TRANSPORT SYSTEM PERMEASE PROTEIN POTI"/>
    <property type="match status" value="1"/>
</dbReference>
<keyword evidence="5 8" id="KW-0812">Transmembrane</keyword>
<reference evidence="10" key="1">
    <citation type="submission" date="2021-02" db="EMBL/GenBank/DDBJ databases">
        <title>Abyssanaerobacter marinus gen.nov., sp., nov, anaerobic bacterium isolated from the Onnuri vent field of Indian Ocean and suggestion of Mogibacteriaceae fam. nov., and proposal of reclassification of ambiguous this family's genus member.</title>
        <authorList>
            <person name="Kim Y.J."/>
            <person name="Yang J.-A."/>
        </authorList>
    </citation>
    <scope>NUCLEOTIDE SEQUENCE</scope>
    <source>
        <strain evidence="10">DSM 2634</strain>
    </source>
</reference>
<comment type="similarity">
    <text evidence="2">Belongs to the binding-protein-dependent transport system permease family. CysTW subfamily.</text>
</comment>
<evidence type="ECO:0000256" key="8">
    <source>
        <dbReference type="RuleBase" id="RU363032"/>
    </source>
</evidence>
<dbReference type="Pfam" id="PF00528">
    <property type="entry name" value="BPD_transp_1"/>
    <property type="match status" value="1"/>
</dbReference>
<feature type="transmembrane region" description="Helical" evidence="8">
    <location>
        <begin position="130"/>
        <end position="153"/>
    </location>
</feature>
<dbReference type="InterPro" id="IPR051789">
    <property type="entry name" value="Bact_Polyamine_Transport"/>
</dbReference>
<feature type="transmembrane region" description="Helical" evidence="8">
    <location>
        <begin position="9"/>
        <end position="31"/>
    </location>
</feature>
<keyword evidence="4" id="KW-1003">Cell membrane</keyword>
<dbReference type="GO" id="GO:0005886">
    <property type="term" value="C:plasma membrane"/>
    <property type="evidence" value="ECO:0007669"/>
    <property type="project" value="UniProtKB-SubCell"/>
</dbReference>
<dbReference type="InterPro" id="IPR035906">
    <property type="entry name" value="MetI-like_sf"/>
</dbReference>
<sequence>MMKKICSSAWLGMVLLFIYFPILILAVYSFLDTPTIGASGHFSLQNYVTLFTTPELHEMILGTLSLALKCAIISTILGTMGAIGTFYSKKGMKGFVATSNQIPVVNADVVTGFSICVLLIVVFGMDKDTFIPLIIGHVVMASPFVYLSVVPKLKQMDHNLYEAALDLGASATQALIKIVIPQIIPGIIAGFLLAVTLSLDDYFITTYTKPATFDTISTYVVNATRGSHTELKTALWALSTVIFAVILFAVLISNITTDRKAGAKNGRNEM</sequence>
<comment type="caution">
    <text evidence="10">The sequence shown here is derived from an EMBL/GenBank/DDBJ whole genome shotgun (WGS) entry which is preliminary data.</text>
</comment>
<comment type="subcellular location">
    <subcellularLocation>
        <location evidence="1 8">Cell membrane</location>
        <topology evidence="1 8">Multi-pass membrane protein</topology>
    </subcellularLocation>
</comment>
<dbReference type="RefSeq" id="WP_206581401.1">
    <property type="nucleotide sequence ID" value="NZ_JAFJZZ010000001.1"/>
</dbReference>
<evidence type="ECO:0000256" key="4">
    <source>
        <dbReference type="ARBA" id="ARBA00022475"/>
    </source>
</evidence>
<proteinExistence type="inferred from homology"/>
<dbReference type="SUPFAM" id="SSF161098">
    <property type="entry name" value="MetI-like"/>
    <property type="match status" value="1"/>
</dbReference>
<dbReference type="AlphaFoldDB" id="A0A939D7N4"/>
<dbReference type="CDD" id="cd06261">
    <property type="entry name" value="TM_PBP2"/>
    <property type="match status" value="1"/>
</dbReference>
<dbReference type="Proteomes" id="UP000664545">
    <property type="component" value="Unassembled WGS sequence"/>
</dbReference>
<dbReference type="Gene3D" id="1.10.3720.10">
    <property type="entry name" value="MetI-like"/>
    <property type="match status" value="1"/>
</dbReference>
<keyword evidence="6 8" id="KW-1133">Transmembrane helix</keyword>
<keyword evidence="7 8" id="KW-0472">Membrane</keyword>
<evidence type="ECO:0000313" key="10">
    <source>
        <dbReference type="EMBL" id="MBN7772611.1"/>
    </source>
</evidence>
<feature type="transmembrane region" description="Helical" evidence="8">
    <location>
        <begin position="59"/>
        <end position="83"/>
    </location>
</feature>
<feature type="transmembrane region" description="Helical" evidence="8">
    <location>
        <begin position="104"/>
        <end position="124"/>
    </location>
</feature>